<proteinExistence type="inferred from homology"/>
<evidence type="ECO:0000313" key="3">
    <source>
        <dbReference type="EMBL" id="CAD5922993.1"/>
    </source>
</evidence>
<dbReference type="PRINTS" id="PR01438">
    <property type="entry name" value="UNVRSLSTRESS"/>
</dbReference>
<dbReference type="EMBL" id="LR882963">
    <property type="protein sequence ID" value="CAD5922993.1"/>
    <property type="molecule type" value="Genomic_DNA"/>
</dbReference>
<feature type="domain" description="UspA" evidence="2">
    <location>
        <begin position="3"/>
        <end position="152"/>
    </location>
</feature>
<dbReference type="PANTHER" id="PTHR46268">
    <property type="entry name" value="STRESS RESPONSE PROTEIN NHAX"/>
    <property type="match status" value="1"/>
</dbReference>
<reference evidence="4" key="1">
    <citation type="submission" date="2015-09" db="EMBL/GenBank/DDBJ databases">
        <authorList>
            <person name="Jackson K.R."/>
            <person name="Lunt B.L."/>
            <person name="Fisher J.N.B."/>
            <person name="Gardner A.V."/>
            <person name="Bailey M.E."/>
            <person name="Deus L.M."/>
            <person name="Earl A.S."/>
            <person name="Gibby P.D."/>
            <person name="Hartmann K.A."/>
            <person name="Liu J.E."/>
            <person name="Manci A.M."/>
            <person name="Nielsen D.A."/>
            <person name="Solomon M.B."/>
            <person name="Breakwell D.P."/>
            <person name="Burnett S.H."/>
            <person name="Grose J.H."/>
        </authorList>
    </citation>
    <scope>NUCLEOTIDE SEQUENCE</scope>
    <source>
        <strain evidence="4">7805</strain>
    </source>
</reference>
<organism evidence="4">
    <name type="scientific">Planktothrix agardhii</name>
    <name type="common">Oscillatoria agardhii</name>
    <dbReference type="NCBI Taxonomy" id="1160"/>
    <lineage>
        <taxon>Bacteria</taxon>
        <taxon>Bacillati</taxon>
        <taxon>Cyanobacteriota</taxon>
        <taxon>Cyanophyceae</taxon>
        <taxon>Oscillatoriophycideae</taxon>
        <taxon>Oscillatoriales</taxon>
        <taxon>Microcoleaceae</taxon>
        <taxon>Planktothrix</taxon>
    </lineage>
</organism>
<dbReference type="PANTHER" id="PTHR46268:SF8">
    <property type="entry name" value="UNIVERSAL STRESS PROTEIN SLL1388"/>
    <property type="match status" value="1"/>
</dbReference>
<dbReference type="RefSeq" id="WP_227351369.1">
    <property type="nucleotide sequence ID" value="NZ_JBAVBW010000086.1"/>
</dbReference>
<evidence type="ECO:0000256" key="1">
    <source>
        <dbReference type="ARBA" id="ARBA00008791"/>
    </source>
</evidence>
<dbReference type="GeneID" id="77286180"/>
<name>A0A1J1JF07_PLAAG</name>
<gene>
    <name evidence="3" type="ORF">PANO66_00816</name>
    <name evidence="4" type="ORF">PLAM_2130</name>
</gene>
<dbReference type="EMBL" id="LO018304">
    <property type="protein sequence ID" value="CUM60096.1"/>
    <property type="molecule type" value="Genomic_DNA"/>
</dbReference>
<dbReference type="InterPro" id="IPR014729">
    <property type="entry name" value="Rossmann-like_a/b/a_fold"/>
</dbReference>
<dbReference type="Pfam" id="PF00582">
    <property type="entry name" value="Usp"/>
    <property type="match status" value="1"/>
</dbReference>
<dbReference type="InterPro" id="IPR006016">
    <property type="entry name" value="UspA"/>
</dbReference>
<evidence type="ECO:0000259" key="2">
    <source>
        <dbReference type="Pfam" id="PF00582"/>
    </source>
</evidence>
<accession>A0A1J1JF07</accession>
<dbReference type="Gene3D" id="3.40.50.620">
    <property type="entry name" value="HUPs"/>
    <property type="match status" value="1"/>
</dbReference>
<reference evidence="3" key="2">
    <citation type="submission" date="2020-09" db="EMBL/GenBank/DDBJ databases">
        <authorList>
            <person name="Blom J."/>
        </authorList>
    </citation>
    <scope>NUCLEOTIDE SEQUENCE</scope>
    <source>
        <strain evidence="3">No.66</strain>
    </source>
</reference>
<dbReference type="SUPFAM" id="SSF52402">
    <property type="entry name" value="Adenine nucleotide alpha hydrolases-like"/>
    <property type="match status" value="1"/>
</dbReference>
<dbReference type="AlphaFoldDB" id="A0A1J1JF07"/>
<protein>
    <submittedName>
        <fullName evidence="3">Universal stress protein Sll1388</fullName>
    </submittedName>
</protein>
<dbReference type="Proteomes" id="UP001153761">
    <property type="component" value="Chromosome"/>
</dbReference>
<dbReference type="InterPro" id="IPR006015">
    <property type="entry name" value="Universal_stress_UspA"/>
</dbReference>
<evidence type="ECO:0000313" key="4">
    <source>
        <dbReference type="EMBL" id="CUM60096.1"/>
    </source>
</evidence>
<dbReference type="CDD" id="cd00293">
    <property type="entry name" value="USP-like"/>
    <property type="match status" value="1"/>
</dbReference>
<comment type="similarity">
    <text evidence="1">Belongs to the universal stress protein A family.</text>
</comment>
<sequence length="157" mass="17784">MAYQKILVSIDRTPPAEFVFDQALQLAKLYESQLKLFHCISVSPMILGSPGDLYGQRLNQVAQIQHELIEKEINQVSGWLATFVSYAQQQGVSIETEYQVGEAGYWIREMTKKWGADLVIVGRRNRSELAELFLGSVSNYVVHHVKCSVLVVQQPED</sequence>